<dbReference type="SUPFAM" id="SSF56784">
    <property type="entry name" value="HAD-like"/>
    <property type="match status" value="1"/>
</dbReference>
<comment type="subcellular location">
    <subcellularLocation>
        <location evidence="1">Membrane</location>
        <topology evidence="1">Multi-pass membrane protein</topology>
    </subcellularLocation>
</comment>
<keyword evidence="13" id="KW-1185">Reference proteome</keyword>
<dbReference type="InterPro" id="IPR018303">
    <property type="entry name" value="ATPase_P-typ_P_site"/>
</dbReference>
<accession>A0AAV9XZY2</accession>
<reference evidence="12 13" key="1">
    <citation type="submission" date="2023-10" db="EMBL/GenBank/DDBJ databases">
        <title>Comparative genomics analysis reveals potential genetic determinants of host preference in Cryptosporidium xiaoi.</title>
        <authorList>
            <person name="Xiao L."/>
            <person name="Li J."/>
        </authorList>
    </citation>
    <scope>NUCLEOTIDE SEQUENCE [LARGE SCALE GENOMIC DNA]</scope>
    <source>
        <strain evidence="12 13">52996</strain>
    </source>
</reference>
<dbReference type="GO" id="GO:0006874">
    <property type="term" value="P:intracellular calcium ion homeostasis"/>
    <property type="evidence" value="ECO:0007669"/>
    <property type="project" value="TreeGrafter"/>
</dbReference>
<dbReference type="PANTHER" id="PTHR45630:SF7">
    <property type="entry name" value="ENDOPLASMIC RETICULUM TRANSMEMBRANE HELIX TRANSLOCASE"/>
    <property type="match status" value="1"/>
</dbReference>
<dbReference type="InterPro" id="IPR023299">
    <property type="entry name" value="ATPase_P-typ_cyto_dom_N"/>
</dbReference>
<feature type="transmembrane region" description="Helical" evidence="11">
    <location>
        <begin position="1355"/>
        <end position="1380"/>
    </location>
</feature>
<comment type="similarity">
    <text evidence="2">Belongs to the cation transport ATPase (P-type) (TC 3.A.3) family. Type V subfamily.</text>
</comment>
<sequence length="1395" mass="159924">MSKYKFIPYRKVENVLYRLYVYPFLVVYLAQISALTSKILSISEKISLTDILNFVVYVINYALKLNVSNNYEVANNIINGTLHDTSATVNNTLAFDVSMDSHIMSDELKLIMENIPLKYIIGILLTFLLNIFIFLMTIWNLNFKCSFCYKRVIKKDKLGLEGVSHILVRSKKYATRLCPLIYITCVEISDNVEKKLKKLGFKSLNISKLNNFFLVQIDSIEYEKRKNEIESIIKSVNKNEKIVWFKQVSYEKKTFIYNDINDEDSESVKLIKSHESIGFCKLKYPIDLKLKEYVDQILVKGGLCNKDIKTNNIYGINNYEIPTEKFFDLFFEQIVSPFFLFQIFCVLLWILDEYWQMSLFTLFMLCTLEAQMVLRRIKESEELKKMRRPQCSILVCRDKEWKYVTTDSLLPGDIFAISPNCLHNDNTNSDNLENDVTCISPCDFLLLSGNITVNEAMLTGECTPKMKVSVNINKEDNDYENFCIDKYKNHVVFAGTNIILSRSTTNEKDALYLQTKKISNEYTKNLNARLNSITDKERSSYMKYDKSDMICIGYVLKTGFNTYQGKLIRTISSSNEKISSNSIESLLFLTLLIICSLIASSYILYYGLYDNSRNKFKLIISCIHIITSVIPPEFPITLSIAVTMTVVQLTKKRIYCTEPFRIPYSGKLNICAFDKTGTLTSDKMNLHGLFGLSMKGDEGENSLSTYSSIIFDENNVESIPFLSDIIMGCCNGLSLNGTSIIGDPMEKLIKKTSSWRVNKNENVYYSKLYNSHFNILKRFPFSPENQRMSVIGEANISINNINNVNNNTRKYSNELTVPNSNKCGLVLSKGSPEVMVNYFDKHNLDIDKYKKTVHECTKDGYRILALGAKYIDIDKMNKNRDYYESNLVFCGFLALYCPIKKHSKDVIEELNNSGHRSIMITGDNILTAFHVAKKVSITDKSDMVILSKCDNLNLEGLNEDCKNNYVWRYSNGDLYSELRSECDKEFKIQLEKINNSYCIGMNGKVFQDLTQNNNINSNKIIIRNIFGYCKVYARMSPKDKQNLINIYNNMGNTTLMCGDGTNDVGALKHSNVGISLLPNQIAKEENVRKNKSVYDIKKEIEERIRKGEQFSKLQIQRELLKELQNMDDVPKVKLGDASIASPFTYKGDSPNCIIKLVRYGRSTLTNLLLMYKLMGLNSIVSAFSMSVLAYDGVKFGDFQTTVESIIMSGLFFLILRNKPIKKLVINKPPNSIFNPFVFLSFMFQAVLHLFIIYYGWRLTGSYVLNDGNTKNIDGPFEPNIVNTTMYYLYTACHLSCFLSNANGYPFTTHILNNKYLIYISTIVISFLFVTILGLFPSINSLFSLVLYEDSHFKLSILLLVFVDMVGTYLVNYALNSIYLYKDAKKKVSINTKSAP</sequence>
<feature type="transmembrane region" description="Helical" evidence="11">
    <location>
        <begin position="1315"/>
        <end position="1335"/>
    </location>
</feature>
<protein>
    <submittedName>
        <fullName evidence="12">Uncharacterized protein</fullName>
    </submittedName>
</protein>
<dbReference type="SFLD" id="SFLDF00027">
    <property type="entry name" value="p-type_atpase"/>
    <property type="match status" value="1"/>
</dbReference>
<keyword evidence="5" id="KW-0547">Nucleotide-binding</keyword>
<dbReference type="InterPro" id="IPR023214">
    <property type="entry name" value="HAD_sf"/>
</dbReference>
<keyword evidence="3 11" id="KW-0812">Transmembrane</keyword>
<keyword evidence="10 11" id="KW-0472">Membrane</keyword>
<dbReference type="PANTHER" id="PTHR45630">
    <property type="entry name" value="CATION-TRANSPORTING ATPASE-RELATED"/>
    <property type="match status" value="1"/>
</dbReference>
<name>A0AAV9XZY2_9CRYT</name>
<keyword evidence="7" id="KW-0460">Magnesium</keyword>
<dbReference type="SFLD" id="SFLDG00002">
    <property type="entry name" value="C1.7:_P-type_atpase_like"/>
    <property type="match status" value="1"/>
</dbReference>
<dbReference type="PROSITE" id="PS00154">
    <property type="entry name" value="ATPASE_E1_E2"/>
    <property type="match status" value="1"/>
</dbReference>
<evidence type="ECO:0000256" key="10">
    <source>
        <dbReference type="ARBA" id="ARBA00023136"/>
    </source>
</evidence>
<evidence type="ECO:0000256" key="4">
    <source>
        <dbReference type="ARBA" id="ARBA00022723"/>
    </source>
</evidence>
<comment type="caution">
    <text evidence="12">The sequence shown here is derived from an EMBL/GenBank/DDBJ whole genome shotgun (WGS) entry which is preliminary data.</text>
</comment>
<dbReference type="NCBIfam" id="TIGR01494">
    <property type="entry name" value="ATPase_P-type"/>
    <property type="match status" value="1"/>
</dbReference>
<evidence type="ECO:0000256" key="7">
    <source>
        <dbReference type="ARBA" id="ARBA00022842"/>
    </source>
</evidence>
<keyword evidence="4" id="KW-0479">Metal-binding</keyword>
<dbReference type="GO" id="GO:0005524">
    <property type="term" value="F:ATP binding"/>
    <property type="evidence" value="ECO:0007669"/>
    <property type="project" value="UniProtKB-KW"/>
</dbReference>
<organism evidence="12 13">
    <name type="scientific">Cryptosporidium xiaoi</name>
    <dbReference type="NCBI Taxonomy" id="659607"/>
    <lineage>
        <taxon>Eukaryota</taxon>
        <taxon>Sar</taxon>
        <taxon>Alveolata</taxon>
        <taxon>Apicomplexa</taxon>
        <taxon>Conoidasida</taxon>
        <taxon>Coccidia</taxon>
        <taxon>Eucoccidiorida</taxon>
        <taxon>Eimeriorina</taxon>
        <taxon>Cryptosporidiidae</taxon>
        <taxon>Cryptosporidium</taxon>
    </lineage>
</organism>
<evidence type="ECO:0000256" key="5">
    <source>
        <dbReference type="ARBA" id="ARBA00022741"/>
    </source>
</evidence>
<dbReference type="GO" id="GO:0016887">
    <property type="term" value="F:ATP hydrolysis activity"/>
    <property type="evidence" value="ECO:0007669"/>
    <property type="project" value="InterPro"/>
</dbReference>
<evidence type="ECO:0000256" key="3">
    <source>
        <dbReference type="ARBA" id="ARBA00022692"/>
    </source>
</evidence>
<dbReference type="InterPro" id="IPR008250">
    <property type="entry name" value="ATPase_P-typ_transduc_dom_A_sf"/>
</dbReference>
<evidence type="ECO:0000256" key="6">
    <source>
        <dbReference type="ARBA" id="ARBA00022840"/>
    </source>
</evidence>
<evidence type="ECO:0000256" key="1">
    <source>
        <dbReference type="ARBA" id="ARBA00004141"/>
    </source>
</evidence>
<feature type="transmembrane region" description="Helical" evidence="11">
    <location>
        <begin position="1236"/>
        <end position="1256"/>
    </location>
</feature>
<evidence type="ECO:0000313" key="13">
    <source>
        <dbReference type="Proteomes" id="UP001311799"/>
    </source>
</evidence>
<dbReference type="PRINTS" id="PR00119">
    <property type="entry name" value="CATATPASE"/>
</dbReference>
<dbReference type="InterPro" id="IPR006544">
    <property type="entry name" value="P-type_TPase_V"/>
</dbReference>
<dbReference type="Gene3D" id="1.20.1110.10">
    <property type="entry name" value="Calcium-transporting ATPase, transmembrane domain"/>
    <property type="match status" value="1"/>
</dbReference>
<dbReference type="InterPro" id="IPR044492">
    <property type="entry name" value="P_typ_ATPase_HD_dom"/>
</dbReference>
<feature type="transmembrane region" description="Helical" evidence="11">
    <location>
        <begin position="1168"/>
        <end position="1190"/>
    </location>
</feature>
<feature type="transmembrane region" description="Helical" evidence="11">
    <location>
        <begin position="618"/>
        <end position="643"/>
    </location>
</feature>
<feature type="transmembrane region" description="Helical" evidence="11">
    <location>
        <begin position="20"/>
        <end position="40"/>
    </location>
</feature>
<dbReference type="Proteomes" id="UP001311799">
    <property type="component" value="Unassembled WGS sequence"/>
</dbReference>
<dbReference type="SUPFAM" id="SSF81665">
    <property type="entry name" value="Calcium ATPase, transmembrane domain M"/>
    <property type="match status" value="1"/>
</dbReference>
<dbReference type="GO" id="GO:0005789">
    <property type="term" value="C:endoplasmic reticulum membrane"/>
    <property type="evidence" value="ECO:0007669"/>
    <property type="project" value="TreeGrafter"/>
</dbReference>
<dbReference type="InterPro" id="IPR023298">
    <property type="entry name" value="ATPase_P-typ_TM_dom_sf"/>
</dbReference>
<feature type="transmembrane region" description="Helical" evidence="11">
    <location>
        <begin position="329"/>
        <end position="351"/>
    </location>
</feature>
<evidence type="ECO:0000256" key="11">
    <source>
        <dbReference type="SAM" id="Phobius"/>
    </source>
</evidence>
<proteinExistence type="inferred from homology"/>
<dbReference type="GO" id="GO:0046872">
    <property type="term" value="F:metal ion binding"/>
    <property type="evidence" value="ECO:0007669"/>
    <property type="project" value="UniProtKB-KW"/>
</dbReference>
<feature type="transmembrane region" description="Helical" evidence="11">
    <location>
        <begin position="1196"/>
        <end position="1215"/>
    </location>
</feature>
<dbReference type="SFLD" id="SFLDS00003">
    <property type="entry name" value="Haloacid_Dehalogenase"/>
    <property type="match status" value="1"/>
</dbReference>
<keyword evidence="9 11" id="KW-1133">Transmembrane helix</keyword>
<dbReference type="Gene3D" id="3.40.50.1000">
    <property type="entry name" value="HAD superfamily/HAD-like"/>
    <property type="match status" value="1"/>
</dbReference>
<evidence type="ECO:0000256" key="8">
    <source>
        <dbReference type="ARBA" id="ARBA00022967"/>
    </source>
</evidence>
<evidence type="ECO:0000256" key="2">
    <source>
        <dbReference type="ARBA" id="ARBA00006000"/>
    </source>
</evidence>
<gene>
    <name evidence="12" type="ORF">RS030_162531</name>
</gene>
<feature type="transmembrane region" description="Helical" evidence="11">
    <location>
        <begin position="357"/>
        <end position="377"/>
    </location>
</feature>
<dbReference type="EMBL" id="JAWDEY010000007">
    <property type="protein sequence ID" value="KAK6590325.1"/>
    <property type="molecule type" value="Genomic_DNA"/>
</dbReference>
<keyword evidence="6" id="KW-0067">ATP-binding</keyword>
<feature type="transmembrane region" description="Helical" evidence="11">
    <location>
        <begin position="119"/>
        <end position="141"/>
    </location>
</feature>
<dbReference type="SUPFAM" id="SSF81653">
    <property type="entry name" value="Calcium ATPase, transduction domain A"/>
    <property type="match status" value="1"/>
</dbReference>
<feature type="transmembrane region" description="Helical" evidence="11">
    <location>
        <begin position="1286"/>
        <end position="1303"/>
    </location>
</feature>
<feature type="transmembrane region" description="Helical" evidence="11">
    <location>
        <begin position="586"/>
        <end position="606"/>
    </location>
</feature>
<dbReference type="Gene3D" id="3.40.1110.10">
    <property type="entry name" value="Calcium-transporting ATPase, cytoplasmic domain N"/>
    <property type="match status" value="1"/>
</dbReference>
<dbReference type="NCBIfam" id="TIGR01657">
    <property type="entry name" value="P-ATPase-V"/>
    <property type="match status" value="1"/>
</dbReference>
<dbReference type="Gene3D" id="2.70.150.10">
    <property type="entry name" value="Calcium-transporting ATPase, cytoplasmic transduction domain A"/>
    <property type="match status" value="1"/>
</dbReference>
<dbReference type="GO" id="GO:0019829">
    <property type="term" value="F:ATPase-coupled monoatomic cation transmembrane transporter activity"/>
    <property type="evidence" value="ECO:0007669"/>
    <property type="project" value="TreeGrafter"/>
</dbReference>
<dbReference type="GO" id="GO:0015662">
    <property type="term" value="F:P-type ion transporter activity"/>
    <property type="evidence" value="ECO:0007669"/>
    <property type="project" value="TreeGrafter"/>
</dbReference>
<dbReference type="InterPro" id="IPR036412">
    <property type="entry name" value="HAD-like_sf"/>
</dbReference>
<dbReference type="SUPFAM" id="SSF81660">
    <property type="entry name" value="Metal cation-transporting ATPase, ATP-binding domain N"/>
    <property type="match status" value="1"/>
</dbReference>
<evidence type="ECO:0000256" key="9">
    <source>
        <dbReference type="ARBA" id="ARBA00022989"/>
    </source>
</evidence>
<keyword evidence="8" id="KW-1278">Translocase</keyword>
<evidence type="ECO:0000313" key="12">
    <source>
        <dbReference type="EMBL" id="KAK6590325.1"/>
    </source>
</evidence>
<dbReference type="InterPro" id="IPR001757">
    <property type="entry name" value="P_typ_ATPase"/>
</dbReference>